<feature type="domain" description="SAV-6107-like HEPN" evidence="1">
    <location>
        <begin position="36"/>
        <end position="133"/>
    </location>
</feature>
<evidence type="ECO:0000259" key="1">
    <source>
        <dbReference type="Pfam" id="PF18726"/>
    </source>
</evidence>
<proteinExistence type="predicted"/>
<sequence>MTLGRTSQPARSRPVPVAPGQAFLLLARARAVLGEAACADTDDERFRLAHLGALRVAAAVLAERGRPAGSRRRLLSAWVLIESVAPELADWAAYFAAGAAARAAIEAGANHVVGSREADDQLRAACEFLHVVETSLSLLAPPLAS</sequence>
<dbReference type="Pfam" id="PF18726">
    <property type="entry name" value="HEPN_SAV_6107"/>
    <property type="match status" value="1"/>
</dbReference>
<evidence type="ECO:0000313" key="3">
    <source>
        <dbReference type="Proteomes" id="UP001164693"/>
    </source>
</evidence>
<dbReference type="RefSeq" id="WP_269443320.1">
    <property type="nucleotide sequence ID" value="NZ_CP097463.1"/>
</dbReference>
<keyword evidence="3" id="KW-1185">Reference proteome</keyword>
<organism evidence="2 3">
    <name type="scientific">Jatrophihabitans cynanchi</name>
    <dbReference type="NCBI Taxonomy" id="2944128"/>
    <lineage>
        <taxon>Bacteria</taxon>
        <taxon>Bacillati</taxon>
        <taxon>Actinomycetota</taxon>
        <taxon>Actinomycetes</taxon>
        <taxon>Jatrophihabitantales</taxon>
        <taxon>Jatrophihabitantaceae</taxon>
        <taxon>Jatrophihabitans</taxon>
    </lineage>
</organism>
<reference evidence="2" key="1">
    <citation type="submission" date="2022-05" db="EMBL/GenBank/DDBJ databases">
        <title>Jatrophihabitans sp. SB3-54 whole genome sequence.</title>
        <authorList>
            <person name="Suh M.K."/>
            <person name="Eom M.K."/>
            <person name="Kim J.S."/>
            <person name="Kim H.S."/>
            <person name="Do H.E."/>
            <person name="Shin Y.K."/>
            <person name="Lee J.-S."/>
        </authorList>
    </citation>
    <scope>NUCLEOTIDE SEQUENCE</scope>
    <source>
        <strain evidence="2">SB3-54</strain>
    </source>
</reference>
<dbReference type="EMBL" id="CP097463">
    <property type="protein sequence ID" value="WAX56785.1"/>
    <property type="molecule type" value="Genomic_DNA"/>
</dbReference>
<evidence type="ECO:0000313" key="2">
    <source>
        <dbReference type="EMBL" id="WAX56785.1"/>
    </source>
</evidence>
<name>A0ABY7JW51_9ACTN</name>
<protein>
    <submittedName>
        <fullName evidence="2">SAV_6107 family HEPN domain-containing protein</fullName>
    </submittedName>
</protein>
<dbReference type="Proteomes" id="UP001164693">
    <property type="component" value="Chromosome"/>
</dbReference>
<accession>A0ABY7JW51</accession>
<gene>
    <name evidence="2" type="ORF">M6B22_20000</name>
</gene>
<dbReference type="InterPro" id="IPR040891">
    <property type="entry name" value="HEPN_SAV_6107"/>
</dbReference>